<dbReference type="VEuPathDB" id="TrichDB:TVAGG3_0292640"/>
<sequence length="441" mass="50663">MPKRTVKRRHNKSKNSFHSRSSDSSGSPEDQYVNCLPPPKDFTKVSDLPDLEKTSDHKLIYVLALRNDIKNFSTVAYSIIPNKASIWISRESPTGSRTIDDITNDDGKLNHMMELPPFIYDQYPVPPNATILHFVNKDRKNNTLKVMETLLIDGNPDVIKVSVTGVNGFANSFVFKQPIEVVRDMSPPYPHFQFKGEQVIEHYGILRHRIQMVPSGIQTTPMLLICQVVRTKRMNVLSYFPINCNETIFLECLNDKLEPRNLDSMKIEKGKMVHQNSKLNTSFNQNTLYPGMILIKIIRPNSEDVVQVMDTLYPGPEVHDVKIRLALPKPEGGYNLLTTIPVPNTRINEYKKNRIDTRHNYYAREYGKKRRDSKPIIEYYYYSDEDESDDEPPPVLPKLTIYVDDDGNIIDTDGRPTKDGKLTDILSKMNEKGIKVNYAKE</sequence>
<feature type="compositionally biased region" description="Basic residues" evidence="1">
    <location>
        <begin position="1"/>
        <end position="17"/>
    </location>
</feature>
<reference evidence="2" key="1">
    <citation type="submission" date="2006-10" db="EMBL/GenBank/DDBJ databases">
        <authorList>
            <person name="Amadeo P."/>
            <person name="Zhao Q."/>
            <person name="Wortman J."/>
            <person name="Fraser-Liggett C."/>
            <person name="Carlton J."/>
        </authorList>
    </citation>
    <scope>NUCLEOTIDE SEQUENCE</scope>
    <source>
        <strain evidence="2">G3</strain>
    </source>
</reference>
<dbReference type="KEGG" id="tva:5468450"/>
<dbReference type="Proteomes" id="UP000001542">
    <property type="component" value="Unassembled WGS sequence"/>
</dbReference>
<dbReference type="InParanoid" id="A2D9N5"/>
<organism evidence="2 3">
    <name type="scientific">Trichomonas vaginalis (strain ATCC PRA-98 / G3)</name>
    <dbReference type="NCBI Taxonomy" id="412133"/>
    <lineage>
        <taxon>Eukaryota</taxon>
        <taxon>Metamonada</taxon>
        <taxon>Parabasalia</taxon>
        <taxon>Trichomonadida</taxon>
        <taxon>Trichomonadidae</taxon>
        <taxon>Trichomonas</taxon>
    </lineage>
</organism>
<evidence type="ECO:0000313" key="2">
    <source>
        <dbReference type="EMBL" id="EAY22891.1"/>
    </source>
</evidence>
<dbReference type="VEuPathDB" id="TrichDB:TVAG_076380"/>
<evidence type="ECO:0000313" key="3">
    <source>
        <dbReference type="Proteomes" id="UP000001542"/>
    </source>
</evidence>
<name>A2D9N5_TRIV3</name>
<evidence type="ECO:0000256" key="1">
    <source>
        <dbReference type="SAM" id="MobiDB-lite"/>
    </source>
</evidence>
<feature type="compositionally biased region" description="Low complexity" evidence="1">
    <location>
        <begin position="18"/>
        <end position="27"/>
    </location>
</feature>
<protein>
    <submittedName>
        <fullName evidence="2">Uncharacterized protein</fullName>
    </submittedName>
</protein>
<keyword evidence="3" id="KW-1185">Reference proteome</keyword>
<gene>
    <name evidence="2" type="ORF">TVAG_076380</name>
</gene>
<reference evidence="2" key="2">
    <citation type="journal article" date="2007" name="Science">
        <title>Draft genome sequence of the sexually transmitted pathogen Trichomonas vaginalis.</title>
        <authorList>
            <person name="Carlton J.M."/>
            <person name="Hirt R.P."/>
            <person name="Silva J.C."/>
            <person name="Delcher A.L."/>
            <person name="Schatz M."/>
            <person name="Zhao Q."/>
            <person name="Wortman J.R."/>
            <person name="Bidwell S.L."/>
            <person name="Alsmark U.C.M."/>
            <person name="Besteiro S."/>
            <person name="Sicheritz-Ponten T."/>
            <person name="Noel C.J."/>
            <person name="Dacks J.B."/>
            <person name="Foster P.G."/>
            <person name="Simillion C."/>
            <person name="Van de Peer Y."/>
            <person name="Miranda-Saavedra D."/>
            <person name="Barton G.J."/>
            <person name="Westrop G.D."/>
            <person name="Mueller S."/>
            <person name="Dessi D."/>
            <person name="Fiori P.L."/>
            <person name="Ren Q."/>
            <person name="Paulsen I."/>
            <person name="Zhang H."/>
            <person name="Bastida-Corcuera F.D."/>
            <person name="Simoes-Barbosa A."/>
            <person name="Brown M.T."/>
            <person name="Hayes R.D."/>
            <person name="Mukherjee M."/>
            <person name="Okumura C.Y."/>
            <person name="Schneider R."/>
            <person name="Smith A.J."/>
            <person name="Vanacova S."/>
            <person name="Villalvazo M."/>
            <person name="Haas B.J."/>
            <person name="Pertea M."/>
            <person name="Feldblyum T.V."/>
            <person name="Utterback T.R."/>
            <person name="Shu C.L."/>
            <person name="Osoegawa K."/>
            <person name="de Jong P.J."/>
            <person name="Hrdy I."/>
            <person name="Horvathova L."/>
            <person name="Zubacova Z."/>
            <person name="Dolezal P."/>
            <person name="Malik S.B."/>
            <person name="Logsdon J.M. Jr."/>
            <person name="Henze K."/>
            <person name="Gupta A."/>
            <person name="Wang C.C."/>
            <person name="Dunne R.L."/>
            <person name="Upcroft J.A."/>
            <person name="Upcroft P."/>
            <person name="White O."/>
            <person name="Salzberg S.L."/>
            <person name="Tang P."/>
            <person name="Chiu C.-H."/>
            <person name="Lee Y.-S."/>
            <person name="Embley T.M."/>
            <person name="Coombs G.H."/>
            <person name="Mottram J.C."/>
            <person name="Tachezy J."/>
            <person name="Fraser-Liggett C.M."/>
            <person name="Johnson P.J."/>
        </authorList>
    </citation>
    <scope>NUCLEOTIDE SEQUENCE [LARGE SCALE GENOMIC DNA]</scope>
    <source>
        <strain evidence="2">G3</strain>
    </source>
</reference>
<dbReference type="AlphaFoldDB" id="A2D9N5"/>
<dbReference type="EMBL" id="DS113181">
    <property type="protein sequence ID" value="EAY22891.1"/>
    <property type="molecule type" value="Genomic_DNA"/>
</dbReference>
<proteinExistence type="predicted"/>
<feature type="region of interest" description="Disordered" evidence="1">
    <location>
        <begin position="1"/>
        <end position="38"/>
    </location>
</feature>
<dbReference type="RefSeq" id="XP_001583877.1">
    <property type="nucleotide sequence ID" value="XM_001583827.1"/>
</dbReference>
<accession>A2D9N5</accession>